<dbReference type="KEGG" id="rmar:GBA65_16080"/>
<feature type="region of interest" description="Disordered" evidence="1">
    <location>
        <begin position="27"/>
        <end position="54"/>
    </location>
</feature>
<gene>
    <name evidence="2" type="ORF">GBA65_16080</name>
</gene>
<sequence>MTSGYIPASGEPDPDDILKALREALRRDPALKERSPEEVSRELARAGHLRQEPSPTLVAEMLGTVEREG</sequence>
<reference evidence="2 3" key="1">
    <citation type="submission" date="2019-10" db="EMBL/GenBank/DDBJ databases">
        <title>Rubrobacter sp nov SCSIO 52915 isolated from a deep-sea sediment in the South China Sea.</title>
        <authorList>
            <person name="Chen R.W."/>
        </authorList>
    </citation>
    <scope>NUCLEOTIDE SEQUENCE [LARGE SCALE GENOMIC DNA]</scope>
    <source>
        <strain evidence="2 3">SCSIO 52915</strain>
    </source>
</reference>
<evidence type="ECO:0000313" key="2">
    <source>
        <dbReference type="EMBL" id="QIN79798.1"/>
    </source>
</evidence>
<evidence type="ECO:0000313" key="3">
    <source>
        <dbReference type="Proteomes" id="UP000502706"/>
    </source>
</evidence>
<feature type="compositionally biased region" description="Basic and acidic residues" evidence="1">
    <location>
        <begin position="27"/>
        <end position="51"/>
    </location>
</feature>
<dbReference type="RefSeq" id="WP_166397471.1">
    <property type="nucleotide sequence ID" value="NZ_CP045121.1"/>
</dbReference>
<protein>
    <submittedName>
        <fullName evidence="2">Uncharacterized protein</fullName>
    </submittedName>
</protein>
<proteinExistence type="predicted"/>
<dbReference type="EMBL" id="CP045121">
    <property type="protein sequence ID" value="QIN79798.1"/>
    <property type="molecule type" value="Genomic_DNA"/>
</dbReference>
<organism evidence="2 3">
    <name type="scientific">Rubrobacter marinus</name>
    <dbReference type="NCBI Taxonomy" id="2653852"/>
    <lineage>
        <taxon>Bacteria</taxon>
        <taxon>Bacillati</taxon>
        <taxon>Actinomycetota</taxon>
        <taxon>Rubrobacteria</taxon>
        <taxon>Rubrobacterales</taxon>
        <taxon>Rubrobacteraceae</taxon>
        <taxon>Rubrobacter</taxon>
    </lineage>
</organism>
<keyword evidence="3" id="KW-1185">Reference proteome</keyword>
<dbReference type="AlphaFoldDB" id="A0A6G8Q046"/>
<evidence type="ECO:0000256" key="1">
    <source>
        <dbReference type="SAM" id="MobiDB-lite"/>
    </source>
</evidence>
<name>A0A6G8Q046_9ACTN</name>
<dbReference type="Proteomes" id="UP000502706">
    <property type="component" value="Chromosome"/>
</dbReference>
<accession>A0A6G8Q046</accession>